<dbReference type="EMBL" id="SDWJ01000001">
    <property type="protein sequence ID" value="MVZ97029.1"/>
    <property type="molecule type" value="Genomic_DNA"/>
</dbReference>
<evidence type="ECO:0000313" key="2">
    <source>
        <dbReference type="Proteomes" id="UP000471147"/>
    </source>
</evidence>
<reference evidence="1 2" key="1">
    <citation type="submission" date="2019-01" db="EMBL/GenBank/DDBJ databases">
        <title>Sphingorhabdus lacus sp.nov., isolated from an oligotrophic freshwater lake.</title>
        <authorList>
            <person name="Park M."/>
        </authorList>
    </citation>
    <scope>NUCLEOTIDE SEQUENCE [LARGE SCALE GENOMIC DNA]</scope>
    <source>
        <strain evidence="1 2">IMCC26285</strain>
    </source>
</reference>
<dbReference type="OrthoDB" id="7596773at2"/>
<proteinExistence type="predicted"/>
<protein>
    <submittedName>
        <fullName evidence="1">Uncharacterized protein</fullName>
    </submittedName>
</protein>
<keyword evidence="2" id="KW-1185">Reference proteome</keyword>
<evidence type="ECO:0000313" key="1">
    <source>
        <dbReference type="EMBL" id="MVZ97029.1"/>
    </source>
</evidence>
<dbReference type="AlphaFoldDB" id="A0A6I4LVY6"/>
<organism evidence="1 2">
    <name type="scientific">Sphingorhabdus profundilacus</name>
    <dbReference type="NCBI Taxonomy" id="2509718"/>
    <lineage>
        <taxon>Bacteria</taxon>
        <taxon>Pseudomonadati</taxon>
        <taxon>Pseudomonadota</taxon>
        <taxon>Alphaproteobacteria</taxon>
        <taxon>Sphingomonadales</taxon>
        <taxon>Sphingomonadaceae</taxon>
        <taxon>Sphingorhabdus</taxon>
    </lineage>
</organism>
<name>A0A6I4LVY6_9SPHN</name>
<sequence length="82" mass="8873">MTFIASLLFAIALIASVAVIALTFSNAMPRIIEVIDMEFAPAVAVERRITFGEIRGRKPQPVAEVIVFPRKATAPSDFLLAA</sequence>
<gene>
    <name evidence="1" type="ORF">EUU23_04830</name>
</gene>
<dbReference type="RefSeq" id="WP_160352949.1">
    <property type="nucleotide sequence ID" value="NZ_SDWJ01000001.1"/>
</dbReference>
<dbReference type="Proteomes" id="UP000471147">
    <property type="component" value="Unassembled WGS sequence"/>
</dbReference>
<comment type="caution">
    <text evidence="1">The sequence shown here is derived from an EMBL/GenBank/DDBJ whole genome shotgun (WGS) entry which is preliminary data.</text>
</comment>
<accession>A0A6I4LVY6</accession>